<evidence type="ECO:0000313" key="1">
    <source>
        <dbReference type="EMBL" id="JAI03093.1"/>
    </source>
</evidence>
<sequence length="197" mass="22908">MFSIGTKHVEYCTHCTYLGFKLSSTGHFNEAVHELRGKARQAFLTIKNIQTEIPIQIWLKLIECVIELIALYGSEVWGPLTKQDFTQWDKYHTETLHEEFCKILLHVQRKTTSNACRAELGQYPLIQKIQKRAINFWTHLKLSDPLSYHYQALQCQEMRSNRNPLTQLVLRLSPQTCSINTPQGQNTSPIRVKLQHS</sequence>
<proteinExistence type="predicted"/>
<protein>
    <submittedName>
        <fullName evidence="1">Uncharacterized protein</fullName>
    </submittedName>
</protein>
<accession>A0A0E9XK31</accession>
<dbReference type="EMBL" id="GBXM01005485">
    <property type="protein sequence ID" value="JAI03093.1"/>
    <property type="molecule type" value="Transcribed_RNA"/>
</dbReference>
<reference evidence="1" key="2">
    <citation type="journal article" date="2015" name="Fish Shellfish Immunol.">
        <title>Early steps in the European eel (Anguilla anguilla)-Vibrio vulnificus interaction in the gills: Role of the RtxA13 toxin.</title>
        <authorList>
            <person name="Callol A."/>
            <person name="Pajuelo D."/>
            <person name="Ebbesson L."/>
            <person name="Teles M."/>
            <person name="MacKenzie S."/>
            <person name="Amaro C."/>
        </authorList>
    </citation>
    <scope>NUCLEOTIDE SEQUENCE</scope>
</reference>
<reference evidence="1" key="1">
    <citation type="submission" date="2014-11" db="EMBL/GenBank/DDBJ databases">
        <authorList>
            <person name="Amaro Gonzalez C."/>
        </authorList>
    </citation>
    <scope>NUCLEOTIDE SEQUENCE</scope>
</reference>
<dbReference type="AlphaFoldDB" id="A0A0E9XK31"/>
<organism evidence="1">
    <name type="scientific">Anguilla anguilla</name>
    <name type="common">European freshwater eel</name>
    <name type="synonym">Muraena anguilla</name>
    <dbReference type="NCBI Taxonomy" id="7936"/>
    <lineage>
        <taxon>Eukaryota</taxon>
        <taxon>Metazoa</taxon>
        <taxon>Chordata</taxon>
        <taxon>Craniata</taxon>
        <taxon>Vertebrata</taxon>
        <taxon>Euteleostomi</taxon>
        <taxon>Actinopterygii</taxon>
        <taxon>Neopterygii</taxon>
        <taxon>Teleostei</taxon>
        <taxon>Anguilliformes</taxon>
        <taxon>Anguillidae</taxon>
        <taxon>Anguilla</taxon>
    </lineage>
</organism>
<name>A0A0E9XK31_ANGAN</name>